<proteinExistence type="predicted"/>
<name>A0A2I0KU58_PUNGR</name>
<keyword evidence="3" id="KW-1185">Reference proteome</keyword>
<accession>A0A2I0KU58</accession>
<dbReference type="Pfam" id="PF07727">
    <property type="entry name" value="RVT_2"/>
    <property type="match status" value="1"/>
</dbReference>
<organism evidence="2 3">
    <name type="scientific">Punica granatum</name>
    <name type="common">Pomegranate</name>
    <dbReference type="NCBI Taxonomy" id="22663"/>
    <lineage>
        <taxon>Eukaryota</taxon>
        <taxon>Viridiplantae</taxon>
        <taxon>Streptophyta</taxon>
        <taxon>Embryophyta</taxon>
        <taxon>Tracheophyta</taxon>
        <taxon>Spermatophyta</taxon>
        <taxon>Magnoliopsida</taxon>
        <taxon>eudicotyledons</taxon>
        <taxon>Gunneridae</taxon>
        <taxon>Pentapetalae</taxon>
        <taxon>rosids</taxon>
        <taxon>malvids</taxon>
        <taxon>Myrtales</taxon>
        <taxon>Lythraceae</taxon>
        <taxon>Punica</taxon>
    </lineage>
</organism>
<dbReference type="SUPFAM" id="SSF56672">
    <property type="entry name" value="DNA/RNA polymerases"/>
    <property type="match status" value="1"/>
</dbReference>
<sequence length="119" mass="13771">MDDEISAIEKTDTWELTPLPEGKKSIGVKWVYKTKYKPNGDVDRLKARLVVKGYKQKLEINYFEVFAPVVRLDTIRLIITLAIQRGWKIHQMDVKSAFLNGILDEEVYLDQPEGYVNKG</sequence>
<protein>
    <recommendedName>
        <fullName evidence="1">Reverse transcriptase Ty1/copia-type domain-containing protein</fullName>
    </recommendedName>
</protein>
<feature type="domain" description="Reverse transcriptase Ty1/copia-type" evidence="1">
    <location>
        <begin position="12"/>
        <end position="118"/>
    </location>
</feature>
<evidence type="ECO:0000313" key="2">
    <source>
        <dbReference type="EMBL" id="PKI72008.1"/>
    </source>
</evidence>
<evidence type="ECO:0000259" key="1">
    <source>
        <dbReference type="Pfam" id="PF07727"/>
    </source>
</evidence>
<reference evidence="2 3" key="1">
    <citation type="submission" date="2017-11" db="EMBL/GenBank/DDBJ databases">
        <title>De-novo sequencing of pomegranate (Punica granatum L.) genome.</title>
        <authorList>
            <person name="Akparov Z."/>
            <person name="Amiraslanov A."/>
            <person name="Hajiyeva S."/>
            <person name="Abbasov M."/>
            <person name="Kaur K."/>
            <person name="Hamwieh A."/>
            <person name="Solovyev V."/>
            <person name="Salamov A."/>
            <person name="Braich B."/>
            <person name="Kosarev P."/>
            <person name="Mahmoud A."/>
            <person name="Hajiyev E."/>
            <person name="Babayeva S."/>
            <person name="Izzatullayeva V."/>
            <person name="Mammadov A."/>
            <person name="Mammadov A."/>
            <person name="Sharifova S."/>
            <person name="Ojaghi J."/>
            <person name="Eynullazada K."/>
            <person name="Bayramov B."/>
            <person name="Abdulazimova A."/>
            <person name="Shahmuradov I."/>
        </authorList>
    </citation>
    <scope>NUCLEOTIDE SEQUENCE [LARGE SCALE GENOMIC DNA]</scope>
    <source>
        <strain evidence="3">cv. AG2017</strain>
        <tissue evidence="2">Leaf</tissue>
    </source>
</reference>
<comment type="caution">
    <text evidence="2">The sequence shown here is derived from an EMBL/GenBank/DDBJ whole genome shotgun (WGS) entry which is preliminary data.</text>
</comment>
<dbReference type="InterPro" id="IPR043502">
    <property type="entry name" value="DNA/RNA_pol_sf"/>
</dbReference>
<dbReference type="AlphaFoldDB" id="A0A2I0KU58"/>
<dbReference type="InterPro" id="IPR013103">
    <property type="entry name" value="RVT_2"/>
</dbReference>
<evidence type="ECO:0000313" key="3">
    <source>
        <dbReference type="Proteomes" id="UP000233551"/>
    </source>
</evidence>
<gene>
    <name evidence="2" type="ORF">CRG98_007624</name>
</gene>
<dbReference type="STRING" id="22663.A0A2I0KU58"/>
<dbReference type="EMBL" id="PGOL01000344">
    <property type="protein sequence ID" value="PKI72008.1"/>
    <property type="molecule type" value="Genomic_DNA"/>
</dbReference>
<dbReference type="Proteomes" id="UP000233551">
    <property type="component" value="Unassembled WGS sequence"/>
</dbReference>